<dbReference type="EMBL" id="JBIPKE010000014">
    <property type="protein sequence ID" value="MFH6983036.1"/>
    <property type="molecule type" value="Genomic_DNA"/>
</dbReference>
<dbReference type="InterPro" id="IPR051045">
    <property type="entry name" value="TonB-dependent_transducer"/>
</dbReference>
<gene>
    <name evidence="12" type="ORF">ACHKAR_06280</name>
</gene>
<evidence type="ECO:0000256" key="10">
    <source>
        <dbReference type="SAM" id="Phobius"/>
    </source>
</evidence>
<dbReference type="PROSITE" id="PS52015">
    <property type="entry name" value="TONB_CTD"/>
    <property type="match status" value="1"/>
</dbReference>
<sequence>MELKKNAAYDLEPKTPLFFSIGLVIALALVTAAFEWRGQYEPLDLRKEEPVWEEPYIVRNTVIPAPKPPEPMPMKKPQVITQPPIIVEGNELESYIEETEPIDDIPFDDIPIEPSPEVDNNVYMGELIETQASFPGGLSAFYEYVATNIKYPKRAKTMDVTGTVYVQFIIDKDGSLTELKTLKGIGLGCDEEAIRVLENSPKWNPGKQRGRAVKVRMVLPITFSLAH</sequence>
<evidence type="ECO:0000256" key="7">
    <source>
        <dbReference type="ARBA" id="ARBA00022927"/>
    </source>
</evidence>
<dbReference type="SUPFAM" id="SSF74653">
    <property type="entry name" value="TolA/TonB C-terminal domain"/>
    <property type="match status" value="1"/>
</dbReference>
<dbReference type="Pfam" id="PF03544">
    <property type="entry name" value="TonB_C"/>
    <property type="match status" value="1"/>
</dbReference>
<dbReference type="PANTHER" id="PTHR33446:SF2">
    <property type="entry name" value="PROTEIN TONB"/>
    <property type="match status" value="1"/>
</dbReference>
<dbReference type="PANTHER" id="PTHR33446">
    <property type="entry name" value="PROTEIN TONB-RELATED"/>
    <property type="match status" value="1"/>
</dbReference>
<evidence type="ECO:0000256" key="3">
    <source>
        <dbReference type="ARBA" id="ARBA00022448"/>
    </source>
</evidence>
<dbReference type="InterPro" id="IPR006260">
    <property type="entry name" value="TonB/TolA_C"/>
</dbReference>
<evidence type="ECO:0000256" key="5">
    <source>
        <dbReference type="ARBA" id="ARBA00022519"/>
    </source>
</evidence>
<dbReference type="Gene3D" id="3.30.1150.10">
    <property type="match status" value="1"/>
</dbReference>
<evidence type="ECO:0000256" key="6">
    <source>
        <dbReference type="ARBA" id="ARBA00022692"/>
    </source>
</evidence>
<dbReference type="RefSeq" id="WP_395416627.1">
    <property type="nucleotide sequence ID" value="NZ_JBIPKE010000014.1"/>
</dbReference>
<accession>A0ABW7N649</accession>
<evidence type="ECO:0000256" key="4">
    <source>
        <dbReference type="ARBA" id="ARBA00022475"/>
    </source>
</evidence>
<keyword evidence="4" id="KW-1003">Cell membrane</keyword>
<feature type="transmembrane region" description="Helical" evidence="10">
    <location>
        <begin position="17"/>
        <end position="36"/>
    </location>
</feature>
<dbReference type="NCBIfam" id="TIGR01352">
    <property type="entry name" value="tonB_Cterm"/>
    <property type="match status" value="1"/>
</dbReference>
<evidence type="ECO:0000256" key="9">
    <source>
        <dbReference type="ARBA" id="ARBA00023136"/>
    </source>
</evidence>
<comment type="subcellular location">
    <subcellularLocation>
        <location evidence="1">Cell inner membrane</location>
        <topology evidence="1">Single-pass membrane protein</topology>
        <orientation evidence="1">Periplasmic side</orientation>
    </subcellularLocation>
</comment>
<comment type="caution">
    <text evidence="12">The sequence shown here is derived from an EMBL/GenBank/DDBJ whole genome shotgun (WGS) entry which is preliminary data.</text>
</comment>
<name>A0ABW7N649_9BACT</name>
<keyword evidence="3" id="KW-0813">Transport</keyword>
<dbReference type="PRINTS" id="PR01374">
    <property type="entry name" value="TONBPROTEIN"/>
</dbReference>
<organism evidence="12 13">
    <name type="scientific">Marinoscillum luteum</name>
    <dbReference type="NCBI Taxonomy" id="861051"/>
    <lineage>
        <taxon>Bacteria</taxon>
        <taxon>Pseudomonadati</taxon>
        <taxon>Bacteroidota</taxon>
        <taxon>Cytophagia</taxon>
        <taxon>Cytophagales</taxon>
        <taxon>Reichenbachiellaceae</taxon>
        <taxon>Marinoscillum</taxon>
    </lineage>
</organism>
<reference evidence="12 13" key="1">
    <citation type="journal article" date="2013" name="Int. J. Syst. Evol. Microbiol.">
        <title>Marinoscillum luteum sp. nov., isolated from marine sediment.</title>
        <authorList>
            <person name="Cha I.T."/>
            <person name="Park S.J."/>
            <person name="Kim S.J."/>
            <person name="Kim J.G."/>
            <person name="Jung M.Y."/>
            <person name="Shin K.S."/>
            <person name="Kwon K.K."/>
            <person name="Yang S.H."/>
            <person name="Seo Y.S."/>
            <person name="Rhee S.K."/>
        </authorList>
    </citation>
    <scope>NUCLEOTIDE SEQUENCE [LARGE SCALE GENOMIC DNA]</scope>
    <source>
        <strain evidence="12 13">KCTC 23939</strain>
    </source>
</reference>
<evidence type="ECO:0000259" key="11">
    <source>
        <dbReference type="PROSITE" id="PS52015"/>
    </source>
</evidence>
<keyword evidence="9 10" id="KW-0472">Membrane</keyword>
<evidence type="ECO:0000256" key="8">
    <source>
        <dbReference type="ARBA" id="ARBA00022989"/>
    </source>
</evidence>
<keyword evidence="6 10" id="KW-0812">Transmembrane</keyword>
<keyword evidence="7" id="KW-0653">Protein transport</keyword>
<evidence type="ECO:0000313" key="13">
    <source>
        <dbReference type="Proteomes" id="UP001610063"/>
    </source>
</evidence>
<evidence type="ECO:0000256" key="2">
    <source>
        <dbReference type="ARBA" id="ARBA00006555"/>
    </source>
</evidence>
<keyword evidence="5" id="KW-0997">Cell inner membrane</keyword>
<keyword evidence="13" id="KW-1185">Reference proteome</keyword>
<protein>
    <submittedName>
        <fullName evidence="12">Energy transducer TonB</fullName>
    </submittedName>
</protein>
<dbReference type="InterPro" id="IPR037682">
    <property type="entry name" value="TonB_C"/>
</dbReference>
<comment type="similarity">
    <text evidence="2">Belongs to the TonB family.</text>
</comment>
<dbReference type="Proteomes" id="UP001610063">
    <property type="component" value="Unassembled WGS sequence"/>
</dbReference>
<proteinExistence type="inferred from homology"/>
<evidence type="ECO:0000313" key="12">
    <source>
        <dbReference type="EMBL" id="MFH6983036.1"/>
    </source>
</evidence>
<dbReference type="InterPro" id="IPR003538">
    <property type="entry name" value="TonB"/>
</dbReference>
<evidence type="ECO:0000256" key="1">
    <source>
        <dbReference type="ARBA" id="ARBA00004383"/>
    </source>
</evidence>
<keyword evidence="8 10" id="KW-1133">Transmembrane helix</keyword>
<feature type="domain" description="TonB C-terminal" evidence="11">
    <location>
        <begin position="136"/>
        <end position="227"/>
    </location>
</feature>